<dbReference type="InterPro" id="IPR053967">
    <property type="entry name" value="LlgE_F_G-like_D1"/>
</dbReference>
<evidence type="ECO:0000256" key="1">
    <source>
        <dbReference type="ARBA" id="ARBA00004117"/>
    </source>
</evidence>
<dbReference type="InterPro" id="IPR010930">
    <property type="entry name" value="Flg_bb/hook_C_dom"/>
</dbReference>
<dbReference type="GO" id="GO:0071978">
    <property type="term" value="P:bacterial-type flagellum-dependent swarming motility"/>
    <property type="evidence" value="ECO:0007669"/>
    <property type="project" value="TreeGrafter"/>
</dbReference>
<dbReference type="OrthoDB" id="9804559at2"/>
<evidence type="ECO:0000259" key="8">
    <source>
        <dbReference type="Pfam" id="PF06429"/>
    </source>
</evidence>
<dbReference type="PANTHER" id="PTHR30435">
    <property type="entry name" value="FLAGELLAR PROTEIN"/>
    <property type="match status" value="1"/>
</dbReference>
<evidence type="ECO:0000256" key="6">
    <source>
        <dbReference type="RuleBase" id="RU362116"/>
    </source>
</evidence>
<evidence type="ECO:0000256" key="5">
    <source>
        <dbReference type="ARBA" id="ARBA00040228"/>
    </source>
</evidence>
<evidence type="ECO:0000313" key="10">
    <source>
        <dbReference type="EMBL" id="TSH95678.1"/>
    </source>
</evidence>
<keyword evidence="10" id="KW-0969">Cilium</keyword>
<dbReference type="PANTHER" id="PTHR30435:SF18">
    <property type="entry name" value="FLAGELLAR BASAL-BODY ROD PROTEIN FLGF"/>
    <property type="match status" value="1"/>
</dbReference>
<dbReference type="Pfam" id="PF22692">
    <property type="entry name" value="LlgE_F_G_D1"/>
    <property type="match status" value="1"/>
</dbReference>
<dbReference type="NCBIfam" id="NF009280">
    <property type="entry name" value="PRK12640.1"/>
    <property type="match status" value="1"/>
</dbReference>
<dbReference type="InterPro" id="IPR001444">
    <property type="entry name" value="Flag_bb_rod_N"/>
</dbReference>
<evidence type="ECO:0000256" key="2">
    <source>
        <dbReference type="ARBA" id="ARBA00009677"/>
    </source>
</evidence>
<accession>A0A556ARX4</accession>
<dbReference type="Pfam" id="PF00460">
    <property type="entry name" value="Flg_bb_rod"/>
    <property type="match status" value="1"/>
</dbReference>
<reference evidence="10 11" key="1">
    <citation type="submission" date="2019-07" db="EMBL/GenBank/DDBJ databases">
        <title>Qingshengfaniella alkalisoli gen. nov., sp. nov., isolated from saline soil.</title>
        <authorList>
            <person name="Xu L."/>
            <person name="Huang X.-X."/>
            <person name="Sun J.-Q."/>
        </authorList>
    </citation>
    <scope>NUCLEOTIDE SEQUENCE [LARGE SCALE GENOMIC DNA]</scope>
    <source>
        <strain evidence="10 11">DSM 27279</strain>
    </source>
</reference>
<sequence>MDRIVFTAGGGAARTLEHQATVSNNLANASSPGFRAQLTQYRAVPIIGAGLATRVGTVAATPGADFTPGPMEVTGRALDIAIQGSGWLSALMPDGSEGLTRAGGLQIGADGTLQTADGRQLLSVDNQPVVVPEGASLTIGTDGTLTALGAGDDPVGLIGLGQLKLSDPNPASLVRGGDGYFRVQGQPLGQPVPADPLVRVVSGAVEGSNVSPIEAMVSMIDNGRRFEMQMKVVQHADTNAERANRLLSAG</sequence>
<dbReference type="EMBL" id="VLTJ01000020">
    <property type="protein sequence ID" value="TSH95678.1"/>
    <property type="molecule type" value="Genomic_DNA"/>
</dbReference>
<keyword evidence="10" id="KW-0282">Flagellum</keyword>
<gene>
    <name evidence="10" type="ORF">FOZ76_09770</name>
</gene>
<dbReference type="PROSITE" id="PS00588">
    <property type="entry name" value="FLAGELLA_BB_ROD"/>
    <property type="match status" value="1"/>
</dbReference>
<comment type="similarity">
    <text evidence="2 6">Belongs to the flagella basal body rod proteins family.</text>
</comment>
<dbReference type="InterPro" id="IPR020013">
    <property type="entry name" value="Flagellar_FlgE/F/G"/>
</dbReference>
<evidence type="ECO:0000256" key="4">
    <source>
        <dbReference type="ARBA" id="ARBA00038560"/>
    </source>
</evidence>
<feature type="domain" description="Flagellar hook protein FlgE/F/G-like D1" evidence="9">
    <location>
        <begin position="81"/>
        <end position="147"/>
    </location>
</feature>
<dbReference type="GO" id="GO:0030694">
    <property type="term" value="C:bacterial-type flagellum basal body, rod"/>
    <property type="evidence" value="ECO:0007669"/>
    <property type="project" value="UniProtKB-UniRule"/>
</dbReference>
<dbReference type="InterPro" id="IPR019776">
    <property type="entry name" value="Flagellar_basal_body_rod_CS"/>
</dbReference>
<feature type="domain" description="Flagellar basal-body/hook protein C-terminal" evidence="8">
    <location>
        <begin position="202"/>
        <end position="246"/>
    </location>
</feature>
<dbReference type="RefSeq" id="WP_143947967.1">
    <property type="nucleotide sequence ID" value="NZ_BAABMB010000002.1"/>
</dbReference>
<organism evidence="10 11">
    <name type="scientific">Verticiella sediminum</name>
    <dbReference type="NCBI Taxonomy" id="1247510"/>
    <lineage>
        <taxon>Bacteria</taxon>
        <taxon>Pseudomonadati</taxon>
        <taxon>Pseudomonadota</taxon>
        <taxon>Betaproteobacteria</taxon>
        <taxon>Burkholderiales</taxon>
        <taxon>Alcaligenaceae</taxon>
        <taxon>Verticiella</taxon>
    </lineage>
</organism>
<feature type="domain" description="Flagellar basal body rod protein N-terminal" evidence="7">
    <location>
        <begin position="7"/>
        <end position="35"/>
    </location>
</feature>
<evidence type="ECO:0000259" key="7">
    <source>
        <dbReference type="Pfam" id="PF00460"/>
    </source>
</evidence>
<keyword evidence="3 6" id="KW-0975">Bacterial flagellum</keyword>
<keyword evidence="10" id="KW-0966">Cell projection</keyword>
<protein>
    <recommendedName>
        <fullName evidence="5 6">Flagellar basal-body rod protein FlgF</fullName>
    </recommendedName>
</protein>
<evidence type="ECO:0000259" key="9">
    <source>
        <dbReference type="Pfam" id="PF22692"/>
    </source>
</evidence>
<keyword evidence="11" id="KW-1185">Reference proteome</keyword>
<dbReference type="InterPro" id="IPR037925">
    <property type="entry name" value="FlgE/F/G-like"/>
</dbReference>
<comment type="subcellular location">
    <subcellularLocation>
        <location evidence="1 6">Bacterial flagellum basal body</location>
    </subcellularLocation>
</comment>
<comment type="subunit">
    <text evidence="4 6">The basal body constitutes a major portion of the flagellar organelle and consists of five rings (E,L,P,S, and M) mounted on a central rod. The rod consists of about 26 subunits of FlgG in the distal portion, and FlgB, FlgC and FlgF are thought to build up the proximal portion of the rod with about 6 subunits each.</text>
</comment>
<evidence type="ECO:0000256" key="3">
    <source>
        <dbReference type="ARBA" id="ARBA00023143"/>
    </source>
</evidence>
<dbReference type="SUPFAM" id="SSF117143">
    <property type="entry name" value="Flagellar hook protein flgE"/>
    <property type="match status" value="1"/>
</dbReference>
<evidence type="ECO:0000313" key="11">
    <source>
        <dbReference type="Proteomes" id="UP000318405"/>
    </source>
</evidence>
<dbReference type="Pfam" id="PF06429">
    <property type="entry name" value="Flg_bbr_C"/>
    <property type="match status" value="1"/>
</dbReference>
<dbReference type="Proteomes" id="UP000318405">
    <property type="component" value="Unassembled WGS sequence"/>
</dbReference>
<dbReference type="NCBIfam" id="TIGR03506">
    <property type="entry name" value="FlgEFG_subfam"/>
    <property type="match status" value="1"/>
</dbReference>
<name>A0A556ARX4_9BURK</name>
<dbReference type="AlphaFoldDB" id="A0A556ARX4"/>
<proteinExistence type="inferred from homology"/>
<comment type="caution">
    <text evidence="10">The sequence shown here is derived from an EMBL/GenBank/DDBJ whole genome shotgun (WGS) entry which is preliminary data.</text>
</comment>